<feature type="compositionally biased region" description="Acidic residues" evidence="1">
    <location>
        <begin position="49"/>
        <end position="69"/>
    </location>
</feature>
<reference evidence="2" key="1">
    <citation type="journal article" date="2019" name="Sci. Rep.">
        <title>Draft genome of Tanacetum cinerariifolium, the natural source of mosquito coil.</title>
        <authorList>
            <person name="Yamashiro T."/>
            <person name="Shiraishi A."/>
            <person name="Satake H."/>
            <person name="Nakayama K."/>
        </authorList>
    </citation>
    <scope>NUCLEOTIDE SEQUENCE</scope>
</reference>
<dbReference type="AlphaFoldDB" id="A0A699JZE8"/>
<organism evidence="2">
    <name type="scientific">Tanacetum cinerariifolium</name>
    <name type="common">Dalmatian daisy</name>
    <name type="synonym">Chrysanthemum cinerariifolium</name>
    <dbReference type="NCBI Taxonomy" id="118510"/>
    <lineage>
        <taxon>Eukaryota</taxon>
        <taxon>Viridiplantae</taxon>
        <taxon>Streptophyta</taxon>
        <taxon>Embryophyta</taxon>
        <taxon>Tracheophyta</taxon>
        <taxon>Spermatophyta</taxon>
        <taxon>Magnoliopsida</taxon>
        <taxon>eudicotyledons</taxon>
        <taxon>Gunneridae</taxon>
        <taxon>Pentapetalae</taxon>
        <taxon>asterids</taxon>
        <taxon>campanulids</taxon>
        <taxon>Asterales</taxon>
        <taxon>Asteraceae</taxon>
        <taxon>Asteroideae</taxon>
        <taxon>Anthemideae</taxon>
        <taxon>Anthemidinae</taxon>
        <taxon>Tanacetum</taxon>
    </lineage>
</organism>
<proteinExistence type="predicted"/>
<evidence type="ECO:0000256" key="1">
    <source>
        <dbReference type="SAM" id="MobiDB-lite"/>
    </source>
</evidence>
<dbReference type="EMBL" id="BKCJ010458095">
    <property type="protein sequence ID" value="GFA62890.1"/>
    <property type="molecule type" value="Genomic_DNA"/>
</dbReference>
<protein>
    <submittedName>
        <fullName evidence="2">F-box domain, leucine-rich repeat domain, L domain-like protein</fullName>
    </submittedName>
</protein>
<evidence type="ECO:0000313" key="2">
    <source>
        <dbReference type="EMBL" id="GFA62890.1"/>
    </source>
</evidence>
<accession>A0A699JZE8</accession>
<sequence>MRRLEATVTYTDNEINRLAQRGKQRGHIPGVSRFESAGASGSSRTGGCGDDEESVDDQEDEDEDGDGDS</sequence>
<feature type="region of interest" description="Disordered" evidence="1">
    <location>
        <begin position="17"/>
        <end position="69"/>
    </location>
</feature>
<name>A0A699JZE8_TANCI</name>
<gene>
    <name evidence="2" type="ORF">Tci_634862</name>
</gene>
<feature type="compositionally biased region" description="Low complexity" evidence="1">
    <location>
        <begin position="36"/>
        <end position="45"/>
    </location>
</feature>
<comment type="caution">
    <text evidence="2">The sequence shown here is derived from an EMBL/GenBank/DDBJ whole genome shotgun (WGS) entry which is preliminary data.</text>
</comment>